<accession>A0A7C8MAF9</accession>
<comment type="caution">
    <text evidence="1">The sequence shown here is derived from an EMBL/GenBank/DDBJ whole genome shotgun (WGS) entry which is preliminary data.</text>
</comment>
<dbReference type="Proteomes" id="UP000481861">
    <property type="component" value="Unassembled WGS sequence"/>
</dbReference>
<dbReference type="OrthoDB" id="5279806at2759"/>
<dbReference type="AlphaFoldDB" id="A0A7C8MAF9"/>
<evidence type="ECO:0000313" key="2">
    <source>
        <dbReference type="Proteomes" id="UP000481861"/>
    </source>
</evidence>
<proteinExistence type="predicted"/>
<dbReference type="EMBL" id="JAADJZ010000008">
    <property type="protein sequence ID" value="KAF2872879.1"/>
    <property type="molecule type" value="Genomic_DNA"/>
</dbReference>
<gene>
    <name evidence="1" type="ORF">BDV95DRAFT_490971</name>
</gene>
<reference evidence="1 2" key="1">
    <citation type="submission" date="2020-01" db="EMBL/GenBank/DDBJ databases">
        <authorList>
            <consortium name="DOE Joint Genome Institute"/>
            <person name="Haridas S."/>
            <person name="Albert R."/>
            <person name="Binder M."/>
            <person name="Bloem J."/>
            <person name="Labutti K."/>
            <person name="Salamov A."/>
            <person name="Andreopoulos B."/>
            <person name="Baker S.E."/>
            <person name="Barry K."/>
            <person name="Bills G."/>
            <person name="Bluhm B.H."/>
            <person name="Cannon C."/>
            <person name="Castanera R."/>
            <person name="Culley D.E."/>
            <person name="Daum C."/>
            <person name="Ezra D."/>
            <person name="Gonzalez J.B."/>
            <person name="Henrissat B."/>
            <person name="Kuo A."/>
            <person name="Liang C."/>
            <person name="Lipzen A."/>
            <person name="Lutzoni F."/>
            <person name="Magnuson J."/>
            <person name="Mondo S."/>
            <person name="Nolan M."/>
            <person name="Ohm R."/>
            <person name="Pangilinan J."/>
            <person name="Park H.-J.H."/>
            <person name="Ramirez L."/>
            <person name="Alfaro M."/>
            <person name="Sun H."/>
            <person name="Tritt A."/>
            <person name="Yoshinaga Y."/>
            <person name="Zwiers L.-H.L."/>
            <person name="Turgeon B.G."/>
            <person name="Goodwin S.B."/>
            <person name="Spatafora J.W."/>
            <person name="Crous P.W."/>
            <person name="Grigoriev I.V."/>
        </authorList>
    </citation>
    <scope>NUCLEOTIDE SEQUENCE [LARGE SCALE GENOMIC DNA]</scope>
    <source>
        <strain evidence="1 2">CBS 611.86</strain>
    </source>
</reference>
<evidence type="ECO:0000313" key="1">
    <source>
        <dbReference type="EMBL" id="KAF2872879.1"/>
    </source>
</evidence>
<name>A0A7C8MAF9_9PLEO</name>
<protein>
    <submittedName>
        <fullName evidence="1">Uncharacterized protein</fullName>
    </submittedName>
</protein>
<keyword evidence="2" id="KW-1185">Reference proteome</keyword>
<organism evidence="1 2">
    <name type="scientific">Massariosphaeria phaeospora</name>
    <dbReference type="NCBI Taxonomy" id="100035"/>
    <lineage>
        <taxon>Eukaryota</taxon>
        <taxon>Fungi</taxon>
        <taxon>Dikarya</taxon>
        <taxon>Ascomycota</taxon>
        <taxon>Pezizomycotina</taxon>
        <taxon>Dothideomycetes</taxon>
        <taxon>Pleosporomycetidae</taxon>
        <taxon>Pleosporales</taxon>
        <taxon>Pleosporales incertae sedis</taxon>
        <taxon>Massariosphaeria</taxon>
    </lineage>
</organism>
<sequence>MEERYGIPAEDPYGDDLRARIASGWRVLRRLSQISQEVYGLPAKTVLKSRTDIAWKVVHPSRFESEVVNQREDIIFKRRMEYIKNLPGKLAEDYKMMFMLLSSAFRSPISNYGEAYTPWVFDWSCGIDGQRLLRRGQSWVTWFVLHEGPDLFRDQWWNLPHDLEETKNHIRDRLINAWFGTTKISPEDYMRHFLPKEWNDVNEKLHTMQRDYASKIHKALDDKATPGFINASPIRCFSQYAECRQLRVETGVPPIRETLSHVPFHIDFRCPDELFQKHCTVTRERSLAAMASPFSARE</sequence>